<dbReference type="EMBL" id="CAIIXF020000003">
    <property type="protein sequence ID" value="CAH1780063.1"/>
    <property type="molecule type" value="Genomic_DNA"/>
</dbReference>
<organism evidence="1 2">
    <name type="scientific">Owenia fusiformis</name>
    <name type="common">Polychaete worm</name>
    <dbReference type="NCBI Taxonomy" id="6347"/>
    <lineage>
        <taxon>Eukaryota</taxon>
        <taxon>Metazoa</taxon>
        <taxon>Spiralia</taxon>
        <taxon>Lophotrochozoa</taxon>
        <taxon>Annelida</taxon>
        <taxon>Polychaeta</taxon>
        <taxon>Sedentaria</taxon>
        <taxon>Canalipalpata</taxon>
        <taxon>Sabellida</taxon>
        <taxon>Oweniida</taxon>
        <taxon>Oweniidae</taxon>
        <taxon>Owenia</taxon>
    </lineage>
</organism>
<name>A0A8J1UTR8_OWEFU</name>
<dbReference type="Proteomes" id="UP000749559">
    <property type="component" value="Unassembled WGS sequence"/>
</dbReference>
<reference evidence="1" key="1">
    <citation type="submission" date="2022-03" db="EMBL/GenBank/DDBJ databases">
        <authorList>
            <person name="Martin C."/>
        </authorList>
    </citation>
    <scope>NUCLEOTIDE SEQUENCE</scope>
</reference>
<evidence type="ECO:0000313" key="1">
    <source>
        <dbReference type="EMBL" id="CAH1780063.1"/>
    </source>
</evidence>
<accession>A0A8J1UTR8</accession>
<comment type="caution">
    <text evidence="1">The sequence shown here is derived from an EMBL/GenBank/DDBJ whole genome shotgun (WGS) entry which is preliminary data.</text>
</comment>
<gene>
    <name evidence="1" type="ORF">OFUS_LOCUS6807</name>
</gene>
<proteinExistence type="predicted"/>
<sequence length="265" mass="30360">MKIRKNVLVSTIFVLIGVHLSLCRTNKCLKKQIDRCRKAFYSAEIYCSAAKKCIDYKNGKPAILQFEKLVHNTHPGLFTTVQDTDIALRQMYDHVGRVVPYPSEEFPEPPDRRPGQTVKGVPSLKVYKPVGSTWHPYPRKDYTCKVLHPLDPDSESTRGKSETDDSECLPCHAKAVSFFTKIEEVYDFDGEQWTPVHLDSLELYQMVHVCLCSDDKGCPNDDEGACGESYRYVYMYMRRTDYSKVGFKRVQFPSCCECHNVGEDS</sequence>
<protein>
    <submittedName>
        <fullName evidence="1">Uncharacterized protein</fullName>
    </submittedName>
</protein>
<dbReference type="InterPro" id="IPR029034">
    <property type="entry name" value="Cystine-knot_cytokine"/>
</dbReference>
<evidence type="ECO:0000313" key="2">
    <source>
        <dbReference type="Proteomes" id="UP000749559"/>
    </source>
</evidence>
<dbReference type="SUPFAM" id="SSF57501">
    <property type="entry name" value="Cystine-knot cytokines"/>
    <property type="match status" value="1"/>
</dbReference>
<dbReference type="AlphaFoldDB" id="A0A8J1UTR8"/>
<keyword evidence="2" id="KW-1185">Reference proteome</keyword>